<feature type="region of interest" description="Disordered" evidence="1">
    <location>
        <begin position="60"/>
        <end position="119"/>
    </location>
</feature>
<proteinExistence type="predicted"/>
<feature type="region of interest" description="Disordered" evidence="1">
    <location>
        <begin position="314"/>
        <end position="345"/>
    </location>
</feature>
<feature type="region of interest" description="Disordered" evidence="1">
    <location>
        <begin position="404"/>
        <end position="506"/>
    </location>
</feature>
<feature type="compositionally biased region" description="Polar residues" evidence="1">
    <location>
        <begin position="560"/>
        <end position="572"/>
    </location>
</feature>
<feature type="compositionally biased region" description="Basic and acidic residues" evidence="1">
    <location>
        <begin position="71"/>
        <end position="101"/>
    </location>
</feature>
<feature type="region of interest" description="Disordered" evidence="1">
    <location>
        <begin position="527"/>
        <end position="576"/>
    </location>
</feature>
<dbReference type="AlphaFoldDB" id="A0A5B8MY75"/>
<organism evidence="2 3">
    <name type="scientific">Chloropicon primus</name>
    <dbReference type="NCBI Taxonomy" id="1764295"/>
    <lineage>
        <taxon>Eukaryota</taxon>
        <taxon>Viridiplantae</taxon>
        <taxon>Chlorophyta</taxon>
        <taxon>Chloropicophyceae</taxon>
        <taxon>Chloropicales</taxon>
        <taxon>Chloropicaceae</taxon>
        <taxon>Chloropicon</taxon>
    </lineage>
</organism>
<feature type="compositionally biased region" description="Polar residues" evidence="1">
    <location>
        <begin position="404"/>
        <end position="417"/>
    </location>
</feature>
<feature type="compositionally biased region" description="Low complexity" evidence="1">
    <location>
        <begin position="471"/>
        <end position="482"/>
    </location>
</feature>
<evidence type="ECO:0000313" key="3">
    <source>
        <dbReference type="Proteomes" id="UP000316726"/>
    </source>
</evidence>
<keyword evidence="3" id="KW-1185">Reference proteome</keyword>
<dbReference type="Proteomes" id="UP000316726">
    <property type="component" value="Chromosome 17"/>
</dbReference>
<reference evidence="2 3" key="1">
    <citation type="submission" date="2018-07" db="EMBL/GenBank/DDBJ databases">
        <title>The complete nuclear genome of the prasinophyte Chloropicon primus (CCMP1205).</title>
        <authorList>
            <person name="Pombert J.-F."/>
            <person name="Otis C."/>
            <person name="Turmel M."/>
            <person name="Lemieux C."/>
        </authorList>
    </citation>
    <scope>NUCLEOTIDE SEQUENCE [LARGE SCALE GENOMIC DNA]</scope>
    <source>
        <strain evidence="2 3">CCMP1205</strain>
    </source>
</reference>
<accession>A0A5B8MY75</accession>
<dbReference type="EMBL" id="CP031050">
    <property type="protein sequence ID" value="QDZ25497.1"/>
    <property type="molecule type" value="Genomic_DNA"/>
</dbReference>
<protein>
    <submittedName>
        <fullName evidence="2">Uncharacterized protein</fullName>
    </submittedName>
</protein>
<name>A0A5B8MY75_9CHLO</name>
<evidence type="ECO:0000313" key="2">
    <source>
        <dbReference type="EMBL" id="QDZ25497.1"/>
    </source>
</evidence>
<feature type="compositionally biased region" description="Polar residues" evidence="1">
    <location>
        <begin position="318"/>
        <end position="329"/>
    </location>
</feature>
<evidence type="ECO:0000256" key="1">
    <source>
        <dbReference type="SAM" id="MobiDB-lite"/>
    </source>
</evidence>
<sequence length="619" mass="66944">MVKVKLPDIRKNKLSVIIKSLEKRDAALQKFQRRDLYNSKSVKVVENTQIELYLPGFSSEKGKPTWNGSTHLDERKVNEGKGKTGAGREGKEHKQGDEGKRGNFKKGNATTDKGAGNGKVVMGRKISSKRPLLTTNGMKTLRIDDGLGPFTVRTSKDKDQGVATSKIEMVFKPTQTLVSKKSRFSTTKTNMLSLKSWNQNNPTENACHWLSSGAGDLDQVQLIKTSLESKAASNARSRLYDNGLTTSSSTEKYTVSMVKPSLPQVSTSPPHSQQILEQLLQQQQQQQQSNDKGQDTFLDPIAYKNVDVLSLKTGSGGLHSQSQSDSGSPTRIGMGGDGDLGNGIANAFSHHQRAYHHGEFSSYRDNSHIQGNINQNHVRSGKGGQSLIEAPFIVKHVSKDGTTTILTSPGISPQKPQGSLGIRGSSPIKSPAKSPSPKKGMNGLPHTKSPNYSSPSLPPVDKNSNNNHAKPSPSAGPPSIGIFMPHRSTESGQEEDTTTSPSSNNNLEVSQLELIDSVSWLHSKSAIATSRKKQQESLKKRYSGGGSDSGGSPNFRKPMSSPNSITGNYGQRTTRHGMIPERTSKAVLYPLHLSAKAPVFRERAIKGLSIAPNKPAAES</sequence>
<gene>
    <name evidence="2" type="ORF">A3770_17p80150</name>
</gene>
<feature type="compositionally biased region" description="Low complexity" evidence="1">
    <location>
        <begin position="425"/>
        <end position="439"/>
    </location>
</feature>